<dbReference type="Proteomes" id="UP000240009">
    <property type="component" value="Unassembled WGS sequence"/>
</dbReference>
<gene>
    <name evidence="1" type="ORF">C5Y96_22885</name>
</gene>
<evidence type="ECO:0000313" key="2">
    <source>
        <dbReference type="Proteomes" id="UP000240009"/>
    </source>
</evidence>
<sequence>MPLRRVWAIPFSDGDIFLIQHFRERKQKLSGEHASKGTWDVAPGKNLIHGKMERDPRHLRRQNDSSVLRKWSTLLQWVQTGGRIGWHMMLVGQHHKMRLRLGLREQILKPFDFCLLLVELNG</sequence>
<comment type="caution">
    <text evidence="1">The sequence shown here is derived from an EMBL/GenBank/DDBJ whole genome shotgun (WGS) entry which is preliminary data.</text>
</comment>
<name>A0A2S8F0K6_9BACT</name>
<dbReference type="AlphaFoldDB" id="A0A2S8F0K6"/>
<evidence type="ECO:0000313" key="1">
    <source>
        <dbReference type="EMBL" id="PQO25670.1"/>
    </source>
</evidence>
<accession>A0A2S8F0K6</accession>
<proteinExistence type="predicted"/>
<organism evidence="1 2">
    <name type="scientific">Blastopirellula marina</name>
    <dbReference type="NCBI Taxonomy" id="124"/>
    <lineage>
        <taxon>Bacteria</taxon>
        <taxon>Pseudomonadati</taxon>
        <taxon>Planctomycetota</taxon>
        <taxon>Planctomycetia</taxon>
        <taxon>Pirellulales</taxon>
        <taxon>Pirellulaceae</taxon>
        <taxon>Blastopirellula</taxon>
    </lineage>
</organism>
<reference evidence="1 2" key="1">
    <citation type="submission" date="2018-02" db="EMBL/GenBank/DDBJ databases">
        <title>Comparative genomes isolates from brazilian mangrove.</title>
        <authorList>
            <person name="Araujo J.E."/>
            <person name="Taketani R.G."/>
            <person name="Silva M.C.P."/>
            <person name="Loureco M.V."/>
            <person name="Andreote F.D."/>
        </authorList>
    </citation>
    <scope>NUCLEOTIDE SEQUENCE [LARGE SCALE GENOMIC DNA]</scope>
    <source>
        <strain evidence="1 2">HEX-2 MGV</strain>
    </source>
</reference>
<dbReference type="EMBL" id="PUIA01000074">
    <property type="protein sequence ID" value="PQO25670.1"/>
    <property type="molecule type" value="Genomic_DNA"/>
</dbReference>
<protein>
    <submittedName>
        <fullName evidence="1">Uncharacterized protein</fullName>
    </submittedName>
</protein>